<dbReference type="STRING" id="1538553.JT25_014885"/>
<dbReference type="OrthoDB" id="9800840at2"/>
<evidence type="ECO:0000256" key="5">
    <source>
        <dbReference type="ARBA" id="ARBA00023014"/>
    </source>
</evidence>
<dbReference type="EMBL" id="CP014476">
    <property type="protein sequence ID" value="AMK77744.1"/>
    <property type="molecule type" value="Genomic_DNA"/>
</dbReference>
<proteinExistence type="predicted"/>
<feature type="domain" description="Radical SAM core" evidence="6">
    <location>
        <begin position="32"/>
        <end position="249"/>
    </location>
</feature>
<gene>
    <name evidence="7" type="ORF">JT25_014885</name>
</gene>
<evidence type="ECO:0000259" key="6">
    <source>
        <dbReference type="PROSITE" id="PS51918"/>
    </source>
</evidence>
<evidence type="ECO:0000256" key="1">
    <source>
        <dbReference type="ARBA" id="ARBA00001966"/>
    </source>
</evidence>
<dbReference type="SFLD" id="SFLDG01067">
    <property type="entry name" value="SPASM/twitch_domain_containing"/>
    <property type="match status" value="1"/>
</dbReference>
<evidence type="ECO:0000313" key="7">
    <source>
        <dbReference type="EMBL" id="AMK77744.1"/>
    </source>
</evidence>
<dbReference type="KEGG" id="mdn:JT25_014885"/>
<comment type="cofactor">
    <cofactor evidence="1">
        <name>[4Fe-4S] cluster</name>
        <dbReference type="ChEBI" id="CHEBI:49883"/>
    </cofactor>
</comment>
<name>A0A126T7L3_9GAMM</name>
<dbReference type="GO" id="GO:0003824">
    <property type="term" value="F:catalytic activity"/>
    <property type="evidence" value="ECO:0007669"/>
    <property type="project" value="InterPro"/>
</dbReference>
<dbReference type="SFLD" id="SFLDS00029">
    <property type="entry name" value="Radical_SAM"/>
    <property type="match status" value="1"/>
</dbReference>
<dbReference type="PROSITE" id="PS51918">
    <property type="entry name" value="RADICAL_SAM"/>
    <property type="match status" value="1"/>
</dbReference>
<dbReference type="InterPro" id="IPR050377">
    <property type="entry name" value="Radical_SAM_PqqE_MftC-like"/>
</dbReference>
<dbReference type="PANTHER" id="PTHR11228">
    <property type="entry name" value="RADICAL SAM DOMAIN PROTEIN"/>
    <property type="match status" value="1"/>
</dbReference>
<dbReference type="Gene3D" id="3.20.20.70">
    <property type="entry name" value="Aldolase class I"/>
    <property type="match status" value="1"/>
</dbReference>
<evidence type="ECO:0000256" key="3">
    <source>
        <dbReference type="ARBA" id="ARBA00022723"/>
    </source>
</evidence>
<accession>A0A126T7L3</accession>
<keyword evidence="3" id="KW-0479">Metal-binding</keyword>
<keyword evidence="4" id="KW-0408">Iron</keyword>
<dbReference type="CDD" id="cd21109">
    <property type="entry name" value="SPASM"/>
    <property type="match status" value="1"/>
</dbReference>
<dbReference type="GO" id="GO:0051536">
    <property type="term" value="F:iron-sulfur cluster binding"/>
    <property type="evidence" value="ECO:0007669"/>
    <property type="project" value="UniProtKB-KW"/>
</dbReference>
<reference evidence="7 8" key="1">
    <citation type="journal article" date="2015" name="Environ. Microbiol.">
        <title>Methane oxidation coupled to nitrate reduction under hypoxia by the Gammaproteobacterium Methylomonas denitrificans, sp. nov. type strain FJG1.</title>
        <authorList>
            <person name="Kits K.D."/>
            <person name="Klotz M.G."/>
            <person name="Stein L.Y."/>
        </authorList>
    </citation>
    <scope>NUCLEOTIDE SEQUENCE [LARGE SCALE GENOMIC DNA]</scope>
    <source>
        <strain evidence="7 8">FJG1</strain>
    </source>
</reference>
<evidence type="ECO:0000313" key="8">
    <source>
        <dbReference type="Proteomes" id="UP000030512"/>
    </source>
</evidence>
<dbReference type="InterPro" id="IPR023885">
    <property type="entry name" value="4Fe4S-binding_SPASM_dom"/>
</dbReference>
<keyword evidence="5" id="KW-0411">Iron-sulfur</keyword>
<dbReference type="RefSeq" id="WP_062329023.1">
    <property type="nucleotide sequence ID" value="NZ_CP014476.1"/>
</dbReference>
<dbReference type="Proteomes" id="UP000030512">
    <property type="component" value="Chromosome"/>
</dbReference>
<dbReference type="PANTHER" id="PTHR11228:SF7">
    <property type="entry name" value="PQQA PEPTIDE CYCLASE"/>
    <property type="match status" value="1"/>
</dbReference>
<dbReference type="InterPro" id="IPR058240">
    <property type="entry name" value="rSAM_sf"/>
</dbReference>
<evidence type="ECO:0000256" key="4">
    <source>
        <dbReference type="ARBA" id="ARBA00023004"/>
    </source>
</evidence>
<evidence type="ECO:0000256" key="2">
    <source>
        <dbReference type="ARBA" id="ARBA00022691"/>
    </source>
</evidence>
<dbReference type="SUPFAM" id="SSF102114">
    <property type="entry name" value="Radical SAM enzymes"/>
    <property type="match status" value="1"/>
</dbReference>
<dbReference type="InterPro" id="IPR013785">
    <property type="entry name" value="Aldolase_TIM"/>
</dbReference>
<keyword evidence="2" id="KW-0949">S-adenosyl-L-methionine</keyword>
<keyword evidence="8" id="KW-1185">Reference proteome</keyword>
<organism evidence="7 8">
    <name type="scientific">Methylomonas denitrificans</name>
    <dbReference type="NCBI Taxonomy" id="1538553"/>
    <lineage>
        <taxon>Bacteria</taxon>
        <taxon>Pseudomonadati</taxon>
        <taxon>Pseudomonadota</taxon>
        <taxon>Gammaproteobacteria</taxon>
        <taxon>Methylococcales</taxon>
        <taxon>Methylococcaceae</taxon>
        <taxon>Methylomonas</taxon>
    </lineage>
</organism>
<dbReference type="InterPro" id="IPR007197">
    <property type="entry name" value="rSAM"/>
</dbReference>
<sequence>MADKYGIDSHKLVYHPQRVAQWLDGRHDWQQAKAVYPIYMEVSPVGACNHRCTFCAVDYIGYKAQRLDVKILAERLMEMGKLGVKSIMYAGEGEPMLHKDINEIVKWTFDAGIDVSFTTNGTLMNQRFVEQSLPLVSWIKVSLNAGSAENYAAIHQTKASDFDLVLNNLRRAVEHKKAQQLSCTLGAQILLLPENQHEVTTLAKICRDVGLDYLVVKPYSQHLFSETRRYESLRYDNLLGMAEELAQFNGDGFNVVFREQTMKNYSQSETQRYKTCHATPYFWGYIMADGEVYGCSAYLTDQRFAYGNIHQQSFQDIWEGEKRRQNWQYITQELDISQCRKNCRMESVNQYLDKLTANQPAHINFI</sequence>
<dbReference type="AlphaFoldDB" id="A0A126T7L3"/>
<dbReference type="CDD" id="cd01335">
    <property type="entry name" value="Radical_SAM"/>
    <property type="match status" value="1"/>
</dbReference>
<dbReference type="Pfam" id="PF04055">
    <property type="entry name" value="Radical_SAM"/>
    <property type="match status" value="1"/>
</dbReference>
<protein>
    <submittedName>
        <fullName evidence="7">Radical SAM protein</fullName>
    </submittedName>
</protein>
<dbReference type="GO" id="GO:0046872">
    <property type="term" value="F:metal ion binding"/>
    <property type="evidence" value="ECO:0007669"/>
    <property type="project" value="UniProtKB-KW"/>
</dbReference>
<dbReference type="Pfam" id="PF13186">
    <property type="entry name" value="SPASM"/>
    <property type="match status" value="1"/>
</dbReference>